<sequence length="273" mass="29530">MKTFTIKFLAFFSLCAFFLACNDDDNSDSDPNEDPVLSCIPDALLPDLIAFYSFSNGSLDDFSGNGYHLTNPTSASPGTDRGGNPNCAFEFNASQNEFLTYVNPGFLNDLDSNPITISFWFQTIGTRDGGMYEQMIGRDTGIHCPDTYGQWSISLSDCRNGVFGINDYSLWAGGFPNFLGDTNCSNNPSLNVWHHIVVTSDGTGGGINMFIDGIATTSVPGTGCSNPLGTNNVGDLFLGKQFTGLLDDVAIFDRVLTTAEIIQLNDIEPCCQE</sequence>
<gene>
    <name evidence="2" type="ORF">ABID46_001928</name>
</gene>
<dbReference type="Pfam" id="PF13385">
    <property type="entry name" value="Laminin_G_3"/>
    <property type="match status" value="1"/>
</dbReference>
<dbReference type="PROSITE" id="PS51257">
    <property type="entry name" value="PROKAR_LIPOPROTEIN"/>
    <property type="match status" value="1"/>
</dbReference>
<reference evidence="2 3" key="1">
    <citation type="submission" date="2024-06" db="EMBL/GenBank/DDBJ databases">
        <title>Genomic Encyclopedia of Type Strains, Phase IV (KMG-IV): sequencing the most valuable type-strain genomes for metagenomic binning, comparative biology and taxonomic classification.</title>
        <authorList>
            <person name="Goeker M."/>
        </authorList>
    </citation>
    <scope>NUCLEOTIDE SEQUENCE [LARGE SCALE GENOMIC DNA]</scope>
    <source>
        <strain evidence="2 3">DSM 29388</strain>
    </source>
</reference>
<comment type="caution">
    <text evidence="2">The sequence shown here is derived from an EMBL/GenBank/DDBJ whole genome shotgun (WGS) entry which is preliminary data.</text>
</comment>
<keyword evidence="3" id="KW-1185">Reference proteome</keyword>
<feature type="chain" id="PRO_5047497808" description="Concanavalin A-like lectin/glucanases superfamily protein" evidence="1">
    <location>
        <begin position="23"/>
        <end position="273"/>
    </location>
</feature>
<dbReference type="RefSeq" id="WP_354509468.1">
    <property type="nucleotide sequence ID" value="NZ_JBEPMO010000011.1"/>
</dbReference>
<organism evidence="2 3">
    <name type="scientific">Moheibacter stercoris</name>
    <dbReference type="NCBI Taxonomy" id="1628251"/>
    <lineage>
        <taxon>Bacteria</taxon>
        <taxon>Pseudomonadati</taxon>
        <taxon>Bacteroidota</taxon>
        <taxon>Flavobacteriia</taxon>
        <taxon>Flavobacteriales</taxon>
        <taxon>Weeksellaceae</taxon>
        <taxon>Moheibacter</taxon>
    </lineage>
</organism>
<evidence type="ECO:0008006" key="4">
    <source>
        <dbReference type="Google" id="ProtNLM"/>
    </source>
</evidence>
<dbReference type="Gene3D" id="2.60.120.200">
    <property type="match status" value="1"/>
</dbReference>
<dbReference type="EMBL" id="JBEPMO010000011">
    <property type="protein sequence ID" value="MET3732339.1"/>
    <property type="molecule type" value="Genomic_DNA"/>
</dbReference>
<name>A0ABV2LW36_9FLAO</name>
<evidence type="ECO:0000313" key="2">
    <source>
        <dbReference type="EMBL" id="MET3732339.1"/>
    </source>
</evidence>
<proteinExistence type="predicted"/>
<dbReference type="Proteomes" id="UP001549146">
    <property type="component" value="Unassembled WGS sequence"/>
</dbReference>
<dbReference type="SUPFAM" id="SSF49899">
    <property type="entry name" value="Concanavalin A-like lectins/glucanases"/>
    <property type="match status" value="1"/>
</dbReference>
<feature type="signal peptide" evidence="1">
    <location>
        <begin position="1"/>
        <end position="22"/>
    </location>
</feature>
<keyword evidence="1" id="KW-0732">Signal</keyword>
<evidence type="ECO:0000313" key="3">
    <source>
        <dbReference type="Proteomes" id="UP001549146"/>
    </source>
</evidence>
<evidence type="ECO:0000256" key="1">
    <source>
        <dbReference type="SAM" id="SignalP"/>
    </source>
</evidence>
<protein>
    <recommendedName>
        <fullName evidence="4">Concanavalin A-like lectin/glucanases superfamily protein</fullName>
    </recommendedName>
</protein>
<accession>A0ABV2LW36</accession>
<dbReference type="InterPro" id="IPR013320">
    <property type="entry name" value="ConA-like_dom_sf"/>
</dbReference>